<dbReference type="PANTHER" id="PTHR22753">
    <property type="entry name" value="TRANSMEMBRANE PROTEIN 68"/>
    <property type="match status" value="1"/>
</dbReference>
<dbReference type="SMART" id="SM00563">
    <property type="entry name" value="PlsC"/>
    <property type="match status" value="1"/>
</dbReference>
<dbReference type="GO" id="GO:0016746">
    <property type="term" value="F:acyltransferase activity"/>
    <property type="evidence" value="ECO:0007669"/>
    <property type="project" value="UniProtKB-KW"/>
</dbReference>
<keyword evidence="2" id="KW-0012">Acyltransferase</keyword>
<keyword evidence="3" id="KW-1185">Reference proteome</keyword>
<dbReference type="Proteomes" id="UP000325003">
    <property type="component" value="Unassembled WGS sequence"/>
</dbReference>
<dbReference type="SUPFAM" id="SSF69593">
    <property type="entry name" value="Glycerol-3-phosphate (1)-acyltransferase"/>
    <property type="match status" value="1"/>
</dbReference>
<protein>
    <submittedName>
        <fullName evidence="2">Acyltransferase family protein</fullName>
    </submittedName>
</protein>
<accession>A0A5B1LAF2</accession>
<evidence type="ECO:0000313" key="3">
    <source>
        <dbReference type="Proteomes" id="UP000325003"/>
    </source>
</evidence>
<dbReference type="GO" id="GO:0016020">
    <property type="term" value="C:membrane"/>
    <property type="evidence" value="ECO:0007669"/>
    <property type="project" value="TreeGrafter"/>
</dbReference>
<comment type="caution">
    <text evidence="2">The sequence shown here is derived from an EMBL/GenBank/DDBJ whole genome shotgun (WGS) entry which is preliminary data.</text>
</comment>
<dbReference type="PANTHER" id="PTHR22753:SF14">
    <property type="entry name" value="MONOACYLGLYCEROL_DIACYLGLYCEROL O-ACYLTRANSFERASE"/>
    <property type="match status" value="1"/>
</dbReference>
<reference evidence="2 3" key="2">
    <citation type="submission" date="2019-09" db="EMBL/GenBank/DDBJ databases">
        <authorList>
            <person name="Jin C."/>
        </authorList>
    </citation>
    <scope>NUCLEOTIDE SEQUENCE [LARGE SCALE GENOMIC DNA]</scope>
    <source>
        <strain evidence="2 3">BN130099</strain>
    </source>
</reference>
<evidence type="ECO:0000313" key="2">
    <source>
        <dbReference type="EMBL" id="KAA1417158.1"/>
    </source>
</evidence>
<evidence type="ECO:0000259" key="1">
    <source>
        <dbReference type="SMART" id="SM00563"/>
    </source>
</evidence>
<dbReference type="AlphaFoldDB" id="A0A5B1LAF2"/>
<keyword evidence="2" id="KW-0808">Transferase</keyword>
<feature type="domain" description="Phospholipid/glycerol acyltransferase" evidence="1">
    <location>
        <begin position="24"/>
        <end position="141"/>
    </location>
</feature>
<gene>
    <name evidence="2" type="ORF">F0U44_17315</name>
</gene>
<name>A0A5B1LAF2_9ACTN</name>
<dbReference type="EMBL" id="VUJV01000006">
    <property type="protein sequence ID" value="KAA1417158.1"/>
    <property type="molecule type" value="Genomic_DNA"/>
</dbReference>
<dbReference type="Pfam" id="PF01553">
    <property type="entry name" value="Acyltransferase"/>
    <property type="match status" value="1"/>
</dbReference>
<dbReference type="InterPro" id="IPR002123">
    <property type="entry name" value="Plipid/glycerol_acylTrfase"/>
</dbReference>
<sequence>MAPLRLWSSPVFEGMQRLPETGAALLVGNHTMYGMLDALVFAEHVQRRHGRVIRVLAEDVHYTVPGHRDVITRWGAVRASRENCRTMLAHDELVMVFPGGAREVTKRKGEKYRLMWKGRTGFARMAVEAGCPIIPVSSIGVEDSFDIVLDADSLALRPLRRLLESRGFRWSELAVPIARGIGPTPIPRPERYYFRLGAPIDTSRYAGRADDAALGALRDEVHGAVLDGMHALFAQQSTDPGRRFAGRALETAAMRARFGRRSA</sequence>
<dbReference type="CDD" id="cd07987">
    <property type="entry name" value="LPLAT_MGAT-like"/>
    <property type="match status" value="1"/>
</dbReference>
<proteinExistence type="predicted"/>
<organism evidence="2 3">
    <name type="scientific">Nocardioides humilatus</name>
    <dbReference type="NCBI Taxonomy" id="2607660"/>
    <lineage>
        <taxon>Bacteria</taxon>
        <taxon>Bacillati</taxon>
        <taxon>Actinomycetota</taxon>
        <taxon>Actinomycetes</taxon>
        <taxon>Propionibacteriales</taxon>
        <taxon>Nocardioidaceae</taxon>
        <taxon>Nocardioides</taxon>
    </lineage>
</organism>
<reference evidence="2 3" key="1">
    <citation type="submission" date="2019-09" db="EMBL/GenBank/DDBJ databases">
        <title>Nocardioides panacisoli sp. nov., isolated from the soil of a ginseng field.</title>
        <authorList>
            <person name="Cho C."/>
        </authorList>
    </citation>
    <scope>NUCLEOTIDE SEQUENCE [LARGE SCALE GENOMIC DNA]</scope>
    <source>
        <strain evidence="2 3">BN130099</strain>
    </source>
</reference>